<protein>
    <submittedName>
        <fullName evidence="1">Uncharacterized protein</fullName>
    </submittedName>
</protein>
<comment type="caution">
    <text evidence="1">The sequence shown here is derived from an EMBL/GenBank/DDBJ whole genome shotgun (WGS) entry which is preliminary data.</text>
</comment>
<organism evidence="1 2">
    <name type="scientific">Vairimorpha ceranae</name>
    <dbReference type="NCBI Taxonomy" id="40302"/>
    <lineage>
        <taxon>Eukaryota</taxon>
        <taxon>Fungi</taxon>
        <taxon>Fungi incertae sedis</taxon>
        <taxon>Microsporidia</taxon>
        <taxon>Nosematidae</taxon>
        <taxon>Vairimorpha</taxon>
    </lineage>
</organism>
<reference evidence="1 2" key="1">
    <citation type="journal article" date="2015" name="Environ. Microbiol.">
        <title>Genome analyses suggest the presence of polyploidy and recent human-driven expansions in eight global populations of the honeybee pathogen Nosema ceranae.</title>
        <authorList>
            <person name="Pelin A."/>
            <person name="Selman M."/>
            <person name="Aris-Brosou S."/>
            <person name="Farinelli L."/>
            <person name="Corradi N."/>
        </authorList>
    </citation>
    <scope>NUCLEOTIDE SEQUENCE [LARGE SCALE GENOMIC DNA]</scope>
    <source>
        <strain evidence="1 2">PA08 1199</strain>
    </source>
</reference>
<dbReference type="RefSeq" id="XP_024329796.1">
    <property type="nucleotide sequence ID" value="XM_024473917.1"/>
</dbReference>
<gene>
    <name evidence="1" type="ORF">AAJ76_1270002592</name>
</gene>
<accession>A0A0F9Z7Z2</accession>
<keyword evidence="2" id="KW-1185">Reference proteome</keyword>
<dbReference type="Proteomes" id="UP000034350">
    <property type="component" value="Unassembled WGS sequence"/>
</dbReference>
<dbReference type="AlphaFoldDB" id="A0A0F9Z7Z2"/>
<proteinExistence type="predicted"/>
<dbReference type="VEuPathDB" id="MicrosporidiaDB:AAJ76_1270002592"/>
<dbReference type="GeneID" id="36318816"/>
<evidence type="ECO:0000313" key="2">
    <source>
        <dbReference type="Proteomes" id="UP000034350"/>
    </source>
</evidence>
<dbReference type="EMBL" id="JPQZ01000127">
    <property type="protein sequence ID" value="KKO74054.1"/>
    <property type="molecule type" value="Genomic_DNA"/>
</dbReference>
<evidence type="ECO:0000313" key="1">
    <source>
        <dbReference type="EMBL" id="KKO74054.1"/>
    </source>
</evidence>
<name>A0A0F9Z7Z2_9MICR</name>
<sequence>MTNIAKKQAAATNEPTKDILVHSFEDIGSDLLVSLRKIKH</sequence>